<feature type="active site" evidence="9">
    <location>
        <position position="582"/>
    </location>
</feature>
<evidence type="ECO:0000256" key="2">
    <source>
        <dbReference type="ARBA" id="ARBA00011975"/>
    </source>
</evidence>
<gene>
    <name evidence="12" type="ORF">CARUB_v10000470mg</name>
</gene>
<evidence type="ECO:0000256" key="3">
    <source>
        <dbReference type="ARBA" id="ARBA00022603"/>
    </source>
</evidence>
<dbReference type="InterPro" id="IPR050390">
    <property type="entry name" value="C5-Methyltransferase"/>
</dbReference>
<dbReference type="Gene3D" id="3.40.50.150">
    <property type="entry name" value="Vaccinia Virus protein VP39"/>
    <property type="match status" value="1"/>
</dbReference>
<dbReference type="PANTHER" id="PTHR23068:SF45">
    <property type="entry name" value="DNA (CYTOSINE-5)-METHYLTRANSFERASE DRM1"/>
    <property type="match status" value="1"/>
</dbReference>
<accession>R0FDE3</accession>
<dbReference type="SUPFAM" id="SSF53335">
    <property type="entry name" value="S-adenosyl-L-methionine-dependent methyltransferases"/>
    <property type="match status" value="2"/>
</dbReference>
<proteinExistence type="inferred from homology"/>
<dbReference type="SUPFAM" id="SSF46934">
    <property type="entry name" value="UBA-like"/>
    <property type="match status" value="1"/>
</dbReference>
<organism evidence="12 13">
    <name type="scientific">Capsella rubella</name>
    <dbReference type="NCBI Taxonomy" id="81985"/>
    <lineage>
        <taxon>Eukaryota</taxon>
        <taxon>Viridiplantae</taxon>
        <taxon>Streptophyta</taxon>
        <taxon>Embryophyta</taxon>
        <taxon>Tracheophyta</taxon>
        <taxon>Spermatophyta</taxon>
        <taxon>Magnoliopsida</taxon>
        <taxon>eudicotyledons</taxon>
        <taxon>Gunneridae</taxon>
        <taxon>Pentapetalae</taxon>
        <taxon>rosids</taxon>
        <taxon>malvids</taxon>
        <taxon>Brassicales</taxon>
        <taxon>Brassicaceae</taxon>
        <taxon>Camelineae</taxon>
        <taxon>Capsella</taxon>
    </lineage>
</organism>
<dbReference type="Proteomes" id="UP000029121">
    <property type="component" value="Unassembled WGS sequence"/>
</dbReference>
<dbReference type="AlphaFoldDB" id="R0FDE3"/>
<sequence length="623" mass="70566">MMEHSGGDDSDENWNTDDELEIDNFQSSPVHSMSETSVGPADATSPNLIQKGISDETFASFIEMGFSSEMIARAIEETGGENSEPMLILETLFKYSTSTEPSSSKSKIINDLTGMGFPEENVIKVLQEYGDENIDEITNVLLTYEEVEKMSKSKDESININDDDNIYSLSSDEEEDKLNYSHETGILQDLIKMQYSREEAAKAIERCGEDASVEEVVDFICAAQMARQFDEFFAEHDKKELITNSKKRRVYNEPPRRERKPNTAMANDELIRLPKPMTGFGVPNEPGLMTQRTVPIPDVGRGPPYFYYENVAMAPKGVWAKISSHLYDIMPEFVDSIYFCAAARKRGYVHNLPIHNRFQIQPPPHCTIQEAFPLTKRWWPSWDRRRKLNCLVTCIASAQLTNRLREKLENHDGEPPLSVQKEILESCRKWNLVWVGKNKLAPLEADEMEKLLGFPRDHTRGGGISRTDRYKSLGNSFQVDTVAYHLSALKPLFPKGINVLSLFTGIGGGEVALHRLQIRMNVVVSVEISEVNRNILSSFWEQTNQTGILREFSDVTKLDNHTIERLMDEYGGFDLVIGGSPCNNLAGGNRISRVGLEGDHSSLFFEYCRILETVRGKSARMRR</sequence>
<protein>
    <recommendedName>
        <fullName evidence="2">DNA (cytosine-5-)-methyltransferase</fullName>
        <ecNumber evidence="2">2.1.1.37</ecNumber>
    </recommendedName>
</protein>
<dbReference type="InterPro" id="IPR009060">
    <property type="entry name" value="UBA-like_sf"/>
</dbReference>
<dbReference type="PANTHER" id="PTHR23068">
    <property type="entry name" value="DNA CYTOSINE-5- -METHYLTRANSFERASE 3-RELATED"/>
    <property type="match status" value="1"/>
</dbReference>
<dbReference type="KEGG" id="crb:17881557"/>
<dbReference type="Pfam" id="PF00145">
    <property type="entry name" value="DNA_methylase"/>
    <property type="match status" value="1"/>
</dbReference>
<dbReference type="GO" id="GO:0032259">
    <property type="term" value="P:methylation"/>
    <property type="evidence" value="ECO:0007669"/>
    <property type="project" value="UniProtKB-KW"/>
</dbReference>
<comment type="similarity">
    <text evidence="9">Belongs to the class I-like SAM-binding methyltransferase superfamily. C5-methyltransferase family.</text>
</comment>
<dbReference type="InterPro" id="IPR015940">
    <property type="entry name" value="UBA"/>
</dbReference>
<evidence type="ECO:0000313" key="13">
    <source>
        <dbReference type="Proteomes" id="UP000029121"/>
    </source>
</evidence>
<keyword evidence="6" id="KW-0677">Repeat</keyword>
<dbReference type="InterPro" id="IPR030380">
    <property type="entry name" value="SAM_MeTfrase_DRM"/>
</dbReference>
<evidence type="ECO:0000256" key="6">
    <source>
        <dbReference type="ARBA" id="ARBA00022737"/>
    </source>
</evidence>
<dbReference type="GO" id="GO:0005634">
    <property type="term" value="C:nucleus"/>
    <property type="evidence" value="ECO:0007669"/>
    <property type="project" value="UniProtKB-SubCell"/>
</dbReference>
<keyword evidence="8" id="KW-0539">Nucleus</keyword>
<keyword evidence="7" id="KW-0238">DNA-binding</keyword>
<keyword evidence="4 9" id="KW-0808">Transferase</keyword>
<reference evidence="13" key="1">
    <citation type="journal article" date="2013" name="Nat. Genet.">
        <title>The Capsella rubella genome and the genomic consequences of rapid mating system evolution.</title>
        <authorList>
            <person name="Slotte T."/>
            <person name="Hazzouri K.M."/>
            <person name="Agren J.A."/>
            <person name="Koenig D."/>
            <person name="Maumus F."/>
            <person name="Guo Y.L."/>
            <person name="Steige K."/>
            <person name="Platts A.E."/>
            <person name="Escobar J.S."/>
            <person name="Newman L.K."/>
            <person name="Wang W."/>
            <person name="Mandakova T."/>
            <person name="Vello E."/>
            <person name="Smith L.M."/>
            <person name="Henz S.R."/>
            <person name="Steffen J."/>
            <person name="Takuno S."/>
            <person name="Brandvain Y."/>
            <person name="Coop G."/>
            <person name="Andolfatto P."/>
            <person name="Hu T.T."/>
            <person name="Blanchette M."/>
            <person name="Clark R.M."/>
            <person name="Quesneville H."/>
            <person name="Nordborg M."/>
            <person name="Gaut B.S."/>
            <person name="Lysak M.A."/>
            <person name="Jenkins J."/>
            <person name="Grimwood J."/>
            <person name="Chapman J."/>
            <person name="Prochnik S."/>
            <person name="Shu S."/>
            <person name="Rokhsar D."/>
            <person name="Schmutz J."/>
            <person name="Weigel D."/>
            <person name="Wright S.I."/>
        </authorList>
    </citation>
    <scope>NUCLEOTIDE SEQUENCE [LARGE SCALE GENOMIC DNA]</scope>
    <source>
        <strain evidence="13">cv. Monte Gargano</strain>
    </source>
</reference>
<dbReference type="EMBL" id="KB870810">
    <property type="protein sequence ID" value="EOA20172.1"/>
    <property type="molecule type" value="Genomic_DNA"/>
</dbReference>
<evidence type="ECO:0000259" key="10">
    <source>
        <dbReference type="PROSITE" id="PS50030"/>
    </source>
</evidence>
<keyword evidence="5 9" id="KW-0949">S-adenosyl-L-methionine</keyword>
<dbReference type="InterPro" id="IPR001525">
    <property type="entry name" value="C5_MeTfrase"/>
</dbReference>
<dbReference type="OrthoDB" id="641149at2759"/>
<dbReference type="PROSITE" id="PS50030">
    <property type="entry name" value="UBA"/>
    <property type="match status" value="2"/>
</dbReference>
<evidence type="ECO:0000256" key="1">
    <source>
        <dbReference type="ARBA" id="ARBA00004123"/>
    </source>
</evidence>
<feature type="domain" description="SAM-dependent MTase DRM-type" evidence="11">
    <location>
        <begin position="290"/>
        <end position="621"/>
    </location>
</feature>
<feature type="domain" description="UBA" evidence="10">
    <location>
        <begin position="103"/>
        <end position="144"/>
    </location>
</feature>
<dbReference type="EC" id="2.1.1.37" evidence="2"/>
<keyword evidence="3 9" id="KW-0489">Methyltransferase</keyword>
<evidence type="ECO:0000256" key="5">
    <source>
        <dbReference type="ARBA" id="ARBA00022691"/>
    </source>
</evidence>
<evidence type="ECO:0000256" key="4">
    <source>
        <dbReference type="ARBA" id="ARBA00022679"/>
    </source>
</evidence>
<dbReference type="PROSITE" id="PS51680">
    <property type="entry name" value="SAM_MT_DRM"/>
    <property type="match status" value="1"/>
</dbReference>
<comment type="subcellular location">
    <subcellularLocation>
        <location evidence="1">Nucleus</location>
    </subcellularLocation>
</comment>
<dbReference type="PROSITE" id="PS51679">
    <property type="entry name" value="SAM_MT_C5"/>
    <property type="match status" value="1"/>
</dbReference>
<dbReference type="STRING" id="81985.R0FDE3"/>
<feature type="domain" description="UBA" evidence="10">
    <location>
        <begin position="170"/>
        <end position="223"/>
    </location>
</feature>
<evidence type="ECO:0000313" key="12">
    <source>
        <dbReference type="EMBL" id="EOA20172.1"/>
    </source>
</evidence>
<keyword evidence="13" id="KW-1185">Reference proteome</keyword>
<evidence type="ECO:0000256" key="7">
    <source>
        <dbReference type="ARBA" id="ARBA00023125"/>
    </source>
</evidence>
<name>R0FDE3_9BRAS</name>
<evidence type="ECO:0000256" key="8">
    <source>
        <dbReference type="ARBA" id="ARBA00023242"/>
    </source>
</evidence>
<dbReference type="InterPro" id="IPR029063">
    <property type="entry name" value="SAM-dependent_MTases_sf"/>
</dbReference>
<dbReference type="GO" id="GO:0003886">
    <property type="term" value="F:DNA (cytosine-5-)-methyltransferase activity"/>
    <property type="evidence" value="ECO:0007669"/>
    <property type="project" value="UniProtKB-EC"/>
</dbReference>
<dbReference type="Gene3D" id="1.10.8.10">
    <property type="entry name" value="DNA helicase RuvA subunit, C-terminal domain"/>
    <property type="match status" value="2"/>
</dbReference>
<dbReference type="eggNOG" id="ENOG502QR6U">
    <property type="taxonomic scope" value="Eukaryota"/>
</dbReference>
<dbReference type="GO" id="GO:0003677">
    <property type="term" value="F:DNA binding"/>
    <property type="evidence" value="ECO:0007669"/>
    <property type="project" value="UniProtKB-KW"/>
</dbReference>
<evidence type="ECO:0000259" key="11">
    <source>
        <dbReference type="PROSITE" id="PS51680"/>
    </source>
</evidence>
<evidence type="ECO:0000256" key="9">
    <source>
        <dbReference type="PROSITE-ProRule" id="PRU01016"/>
    </source>
</evidence>